<protein>
    <submittedName>
        <fullName evidence="2">(northern house mosquito) hypothetical protein</fullName>
    </submittedName>
</protein>
<dbReference type="EMBL" id="HBUE01243943">
    <property type="protein sequence ID" value="CAG6550942.1"/>
    <property type="molecule type" value="Transcribed_RNA"/>
</dbReference>
<reference evidence="2" key="1">
    <citation type="submission" date="2021-05" db="EMBL/GenBank/DDBJ databases">
        <authorList>
            <person name="Alioto T."/>
            <person name="Alioto T."/>
            <person name="Gomez Garrido J."/>
        </authorList>
    </citation>
    <scope>NUCLEOTIDE SEQUENCE</scope>
</reference>
<dbReference type="EMBL" id="HBUE01351043">
    <property type="protein sequence ID" value="CAG6603236.1"/>
    <property type="molecule type" value="Transcribed_RNA"/>
</dbReference>
<dbReference type="AlphaFoldDB" id="A0A8D8L652"/>
<name>A0A8D8L652_CULPI</name>
<organism evidence="2">
    <name type="scientific">Culex pipiens</name>
    <name type="common">House mosquito</name>
    <dbReference type="NCBI Taxonomy" id="7175"/>
    <lineage>
        <taxon>Eukaryota</taxon>
        <taxon>Metazoa</taxon>
        <taxon>Ecdysozoa</taxon>
        <taxon>Arthropoda</taxon>
        <taxon>Hexapoda</taxon>
        <taxon>Insecta</taxon>
        <taxon>Pterygota</taxon>
        <taxon>Neoptera</taxon>
        <taxon>Endopterygota</taxon>
        <taxon>Diptera</taxon>
        <taxon>Nematocera</taxon>
        <taxon>Culicoidea</taxon>
        <taxon>Culicidae</taxon>
        <taxon>Culicinae</taxon>
        <taxon>Culicini</taxon>
        <taxon>Culex</taxon>
        <taxon>Culex</taxon>
    </lineage>
</organism>
<sequence>MIVAETRGTGVMCITRTEVPQEDIAESPGIMTWRQRTGTVLRRATRTLRWHRRRTSTSARHRTTIRAPRVTTNKNQLLQKVTSTYGRRRRDWRPGTRRQLPQSFPPSSHYRPLRLEEELRLVFSCQTCGDN</sequence>
<accession>A0A8D8L652</accession>
<evidence type="ECO:0000313" key="2">
    <source>
        <dbReference type="EMBL" id="CAG6603236.1"/>
    </source>
</evidence>
<proteinExistence type="predicted"/>
<feature type="region of interest" description="Disordered" evidence="1">
    <location>
        <begin position="84"/>
        <end position="109"/>
    </location>
</feature>
<evidence type="ECO:0000256" key="1">
    <source>
        <dbReference type="SAM" id="MobiDB-lite"/>
    </source>
</evidence>